<dbReference type="AlphaFoldDB" id="A0AA88DET4"/>
<name>A0AA88DET4_FICCA</name>
<keyword evidence="1" id="KW-0472">Membrane</keyword>
<organism evidence="2 3">
    <name type="scientific">Ficus carica</name>
    <name type="common">Common fig</name>
    <dbReference type="NCBI Taxonomy" id="3494"/>
    <lineage>
        <taxon>Eukaryota</taxon>
        <taxon>Viridiplantae</taxon>
        <taxon>Streptophyta</taxon>
        <taxon>Embryophyta</taxon>
        <taxon>Tracheophyta</taxon>
        <taxon>Spermatophyta</taxon>
        <taxon>Magnoliopsida</taxon>
        <taxon>eudicotyledons</taxon>
        <taxon>Gunneridae</taxon>
        <taxon>Pentapetalae</taxon>
        <taxon>rosids</taxon>
        <taxon>fabids</taxon>
        <taxon>Rosales</taxon>
        <taxon>Moraceae</taxon>
        <taxon>Ficeae</taxon>
        <taxon>Ficus</taxon>
    </lineage>
</organism>
<feature type="transmembrane region" description="Helical" evidence="1">
    <location>
        <begin position="75"/>
        <end position="94"/>
    </location>
</feature>
<accession>A0AA88DET4</accession>
<gene>
    <name evidence="2" type="ORF">TIFTF001_026078</name>
</gene>
<keyword evidence="1" id="KW-1133">Transmembrane helix</keyword>
<dbReference type="Proteomes" id="UP001187192">
    <property type="component" value="Unassembled WGS sequence"/>
</dbReference>
<reference evidence="2" key="1">
    <citation type="submission" date="2023-07" db="EMBL/GenBank/DDBJ databases">
        <title>draft genome sequence of fig (Ficus carica).</title>
        <authorList>
            <person name="Takahashi T."/>
            <person name="Nishimura K."/>
        </authorList>
    </citation>
    <scope>NUCLEOTIDE SEQUENCE</scope>
</reference>
<keyword evidence="1" id="KW-0812">Transmembrane</keyword>
<dbReference type="EMBL" id="BTGU01000067">
    <property type="protein sequence ID" value="GMN56963.1"/>
    <property type="molecule type" value="Genomic_DNA"/>
</dbReference>
<evidence type="ECO:0000313" key="3">
    <source>
        <dbReference type="Proteomes" id="UP001187192"/>
    </source>
</evidence>
<comment type="caution">
    <text evidence="2">The sequence shown here is derived from an EMBL/GenBank/DDBJ whole genome shotgun (WGS) entry which is preliminary data.</text>
</comment>
<protein>
    <submittedName>
        <fullName evidence="2">Uncharacterized protein</fullName>
    </submittedName>
</protein>
<feature type="transmembrane region" description="Helical" evidence="1">
    <location>
        <begin position="35"/>
        <end position="54"/>
    </location>
</feature>
<evidence type="ECO:0000313" key="2">
    <source>
        <dbReference type="EMBL" id="GMN56963.1"/>
    </source>
</evidence>
<keyword evidence="3" id="KW-1185">Reference proteome</keyword>
<sequence>MLSPGTGLHDVATEIPSMNKIQVSSTKLPPMPSSTHGSLLVLPMPLVLCHISYIRTLCDIVNLSDEFLRYYGFRLAFRNAVIILIPSSLTNMYWDDDPLIGGIMIVRG</sequence>
<evidence type="ECO:0000256" key="1">
    <source>
        <dbReference type="SAM" id="Phobius"/>
    </source>
</evidence>
<proteinExistence type="predicted"/>